<comment type="similarity">
    <text evidence="1">Belongs to the polysaccharide synthase family.</text>
</comment>
<dbReference type="InterPro" id="IPR003869">
    <property type="entry name" value="Polysac_CapD-like"/>
</dbReference>
<dbReference type="CDD" id="cd05237">
    <property type="entry name" value="UDP_invert_4-6DH_SDR_e"/>
    <property type="match status" value="1"/>
</dbReference>
<dbReference type="SUPFAM" id="SSF51735">
    <property type="entry name" value="NAD(P)-binding Rossmann-fold domains"/>
    <property type="match status" value="1"/>
</dbReference>
<dbReference type="AlphaFoldDB" id="A0A5J4J8J1"/>
<protein>
    <submittedName>
        <fullName evidence="3">UDP-N-acetylglucosamine 4,6-dehydratase</fullName>
    </submittedName>
</protein>
<evidence type="ECO:0000259" key="2">
    <source>
        <dbReference type="Pfam" id="PF02719"/>
    </source>
</evidence>
<dbReference type="Gene3D" id="3.40.50.720">
    <property type="entry name" value="NAD(P)-binding Rossmann-like Domain"/>
    <property type="match status" value="1"/>
</dbReference>
<proteinExistence type="inferred from homology"/>
<dbReference type="EMBL" id="BKZQ01000039">
    <property type="protein sequence ID" value="GER71196.1"/>
    <property type="molecule type" value="Genomic_DNA"/>
</dbReference>
<sequence length="340" mass="38133">MEFQINKLKEAGEMFTNATILVTGGTGSWGYDLVKKLLTYNPKEIIVYSRNEDKQVNMRREFDDSRLTFSLGDVRDRQALFYAFKGIDYVFHLAALKHVPVCEELPLEAVKTNVIGTQNVIDAAIYNGVKKVINVSTDKAADPANFYGFTKAIGEKLIVHANSLSKDTKFICIRGGNVLATNGSVVNLFIDEINNKNKISITDKRMTRFFLTMEDAINLLLKAASEGIGGEIFVMKMPSCRIMDLAKVLINHFGKKVSIVESGIRPGEKLNEVLLASNEIEDTVEFDKDYLVVLPKIEIKGLREHYSAFPSVKTTSYSSSDKFLTHEEIRKMLVKAKVLK</sequence>
<organism evidence="3 4">
    <name type="scientific">Weizmannia acidilactici</name>
    <dbReference type="NCBI Taxonomy" id="2607726"/>
    <lineage>
        <taxon>Bacteria</taxon>
        <taxon>Bacillati</taxon>
        <taxon>Bacillota</taxon>
        <taxon>Bacilli</taxon>
        <taxon>Bacillales</taxon>
        <taxon>Bacillaceae</taxon>
        <taxon>Heyndrickxia</taxon>
    </lineage>
</organism>
<dbReference type="PANTHER" id="PTHR43318">
    <property type="entry name" value="UDP-N-ACETYLGLUCOSAMINE 4,6-DEHYDRATASE"/>
    <property type="match status" value="1"/>
</dbReference>
<comment type="caution">
    <text evidence="3">The sequence shown here is derived from an EMBL/GenBank/DDBJ whole genome shotgun (WGS) entry which is preliminary data.</text>
</comment>
<gene>
    <name evidence="3" type="ORF">BpJC7_24990</name>
</gene>
<evidence type="ECO:0000313" key="3">
    <source>
        <dbReference type="EMBL" id="GER71196.1"/>
    </source>
</evidence>
<evidence type="ECO:0000256" key="1">
    <source>
        <dbReference type="ARBA" id="ARBA00007430"/>
    </source>
</evidence>
<feature type="domain" description="Polysaccharide biosynthesis protein CapD-like" evidence="2">
    <location>
        <begin position="20"/>
        <end position="291"/>
    </location>
</feature>
<dbReference type="Proteomes" id="UP000391919">
    <property type="component" value="Unassembled WGS sequence"/>
</dbReference>
<accession>A0A5J4J8J1</accession>
<evidence type="ECO:0000313" key="4">
    <source>
        <dbReference type="Proteomes" id="UP000391919"/>
    </source>
</evidence>
<dbReference type="InterPro" id="IPR051203">
    <property type="entry name" value="Polysaccharide_Synthase-Rel"/>
</dbReference>
<name>A0A5J4J8J1_9BACI</name>
<dbReference type="Pfam" id="PF02719">
    <property type="entry name" value="Polysacc_synt_2"/>
    <property type="match status" value="1"/>
</dbReference>
<dbReference type="PANTHER" id="PTHR43318:SF2">
    <property type="entry name" value="UDP-N-ACETYLGLUCOSAMINE 4,6-DEHYDRATASE (INVERTING)"/>
    <property type="match status" value="1"/>
</dbReference>
<keyword evidence="4" id="KW-1185">Reference proteome</keyword>
<dbReference type="InterPro" id="IPR036291">
    <property type="entry name" value="NAD(P)-bd_dom_sf"/>
</dbReference>
<reference evidence="3 4" key="1">
    <citation type="submission" date="2019-09" db="EMBL/GenBank/DDBJ databases">
        <title>Draft genome sequence of Bacillus sp. JC-7.</title>
        <authorList>
            <person name="Tanaka N."/>
            <person name="Shiwa Y."/>
            <person name="Fujita N."/>
            <person name="Tanasupawat S."/>
        </authorList>
    </citation>
    <scope>NUCLEOTIDE SEQUENCE [LARGE SCALE GENOMIC DNA]</scope>
    <source>
        <strain evidence="3 4">JC-7</strain>
    </source>
</reference>